<evidence type="ECO:0008006" key="5">
    <source>
        <dbReference type="Google" id="ProtNLM"/>
    </source>
</evidence>
<dbReference type="Proteomes" id="UP000305067">
    <property type="component" value="Unassembled WGS sequence"/>
</dbReference>
<evidence type="ECO:0000256" key="2">
    <source>
        <dbReference type="SAM" id="SignalP"/>
    </source>
</evidence>
<feature type="compositionally biased region" description="Low complexity" evidence="1">
    <location>
        <begin position="73"/>
        <end position="85"/>
    </location>
</feature>
<sequence length="327" mass="34996">MLKLATFTALLPLFLASNMTAQAIEPGTPPSDAVTSTSAIPFPTPSVSPFQSLSSDDSQEGSTSDLATPLSFPEPGGSESSSSDGSENDEKEEHGGVSAEARGSFVFVDPLTGSTIQTMRARQMDMIMDYVLAGSHVYPSVNISSWIATMSTDGSWPSINCAKGCDTPIPATFPAGTHWRRLLAMAVAWHGGVHTADGSPDPEAAKWLGWVGLKTAIEAGMKFWFERVYDSLACTSEGGTEKCLCDTPGLWHRNEFANTVFIPTAVAQTCLLLDDPRPGLAEALPSLAPGVRSSRLELAARQLQSSSTQSTALYRFRTLRRHYGRCI</sequence>
<reference evidence="3 4" key="1">
    <citation type="journal article" date="2019" name="Nat. Ecol. Evol.">
        <title>Megaphylogeny resolves global patterns of mushroom evolution.</title>
        <authorList>
            <person name="Varga T."/>
            <person name="Krizsan K."/>
            <person name="Foldi C."/>
            <person name="Dima B."/>
            <person name="Sanchez-Garcia M."/>
            <person name="Sanchez-Ramirez S."/>
            <person name="Szollosi G.J."/>
            <person name="Szarkandi J.G."/>
            <person name="Papp V."/>
            <person name="Albert L."/>
            <person name="Andreopoulos W."/>
            <person name="Angelini C."/>
            <person name="Antonin V."/>
            <person name="Barry K.W."/>
            <person name="Bougher N.L."/>
            <person name="Buchanan P."/>
            <person name="Buyck B."/>
            <person name="Bense V."/>
            <person name="Catcheside P."/>
            <person name="Chovatia M."/>
            <person name="Cooper J."/>
            <person name="Damon W."/>
            <person name="Desjardin D."/>
            <person name="Finy P."/>
            <person name="Geml J."/>
            <person name="Haridas S."/>
            <person name="Hughes K."/>
            <person name="Justo A."/>
            <person name="Karasinski D."/>
            <person name="Kautmanova I."/>
            <person name="Kiss B."/>
            <person name="Kocsube S."/>
            <person name="Kotiranta H."/>
            <person name="LaButti K.M."/>
            <person name="Lechner B.E."/>
            <person name="Liimatainen K."/>
            <person name="Lipzen A."/>
            <person name="Lukacs Z."/>
            <person name="Mihaltcheva S."/>
            <person name="Morgado L.N."/>
            <person name="Niskanen T."/>
            <person name="Noordeloos M.E."/>
            <person name="Ohm R.A."/>
            <person name="Ortiz-Santana B."/>
            <person name="Ovrebo C."/>
            <person name="Racz N."/>
            <person name="Riley R."/>
            <person name="Savchenko A."/>
            <person name="Shiryaev A."/>
            <person name="Soop K."/>
            <person name="Spirin V."/>
            <person name="Szebenyi C."/>
            <person name="Tomsovsky M."/>
            <person name="Tulloss R.E."/>
            <person name="Uehling J."/>
            <person name="Grigoriev I.V."/>
            <person name="Vagvolgyi C."/>
            <person name="Papp T."/>
            <person name="Martin F.M."/>
            <person name="Miettinen O."/>
            <person name="Hibbett D.S."/>
            <person name="Nagy L.G."/>
        </authorList>
    </citation>
    <scope>NUCLEOTIDE SEQUENCE [LARGE SCALE GENOMIC DNA]</scope>
    <source>
        <strain evidence="3 4">CBS 309.79</strain>
    </source>
</reference>
<evidence type="ECO:0000313" key="3">
    <source>
        <dbReference type="EMBL" id="TFK97183.1"/>
    </source>
</evidence>
<proteinExistence type="predicted"/>
<name>A0A5C3QFS5_9AGAR</name>
<evidence type="ECO:0000256" key="1">
    <source>
        <dbReference type="SAM" id="MobiDB-lite"/>
    </source>
</evidence>
<dbReference type="EMBL" id="ML178850">
    <property type="protein sequence ID" value="TFK97183.1"/>
    <property type="molecule type" value="Genomic_DNA"/>
</dbReference>
<evidence type="ECO:0000313" key="4">
    <source>
        <dbReference type="Proteomes" id="UP000305067"/>
    </source>
</evidence>
<feature type="compositionally biased region" description="Polar residues" evidence="1">
    <location>
        <begin position="33"/>
        <end position="66"/>
    </location>
</feature>
<dbReference type="AlphaFoldDB" id="A0A5C3QFS5"/>
<dbReference type="Gene3D" id="1.50.10.100">
    <property type="entry name" value="Chondroitin AC/alginate lyase"/>
    <property type="match status" value="1"/>
</dbReference>
<feature type="signal peptide" evidence="2">
    <location>
        <begin position="1"/>
        <end position="23"/>
    </location>
</feature>
<accession>A0A5C3QFS5</accession>
<keyword evidence="4" id="KW-1185">Reference proteome</keyword>
<dbReference type="InterPro" id="IPR008929">
    <property type="entry name" value="Chondroitin_lyas"/>
</dbReference>
<feature type="region of interest" description="Disordered" evidence="1">
    <location>
        <begin position="26"/>
        <end position="100"/>
    </location>
</feature>
<keyword evidence="2" id="KW-0732">Signal</keyword>
<protein>
    <recommendedName>
        <fullName evidence="5">Chondroitin AC/alginate lyase</fullName>
    </recommendedName>
</protein>
<organism evidence="3 4">
    <name type="scientific">Pterulicium gracile</name>
    <dbReference type="NCBI Taxonomy" id="1884261"/>
    <lineage>
        <taxon>Eukaryota</taxon>
        <taxon>Fungi</taxon>
        <taxon>Dikarya</taxon>
        <taxon>Basidiomycota</taxon>
        <taxon>Agaricomycotina</taxon>
        <taxon>Agaricomycetes</taxon>
        <taxon>Agaricomycetidae</taxon>
        <taxon>Agaricales</taxon>
        <taxon>Pleurotineae</taxon>
        <taxon>Pterulaceae</taxon>
        <taxon>Pterulicium</taxon>
    </lineage>
</organism>
<dbReference type="SUPFAM" id="SSF48230">
    <property type="entry name" value="Chondroitin AC/alginate lyase"/>
    <property type="match status" value="1"/>
</dbReference>
<gene>
    <name evidence="3" type="ORF">BDV98DRAFT_272908</name>
</gene>
<feature type="chain" id="PRO_5022969808" description="Chondroitin AC/alginate lyase" evidence="2">
    <location>
        <begin position="24"/>
        <end position="327"/>
    </location>
</feature>